<keyword evidence="13 14" id="KW-0472">Membrane</keyword>
<dbReference type="Proteomes" id="UP000678228">
    <property type="component" value="Unassembled WGS sequence"/>
</dbReference>
<gene>
    <name evidence="17" type="ORF">J7W16_09955</name>
</gene>
<dbReference type="SMART" id="SM00387">
    <property type="entry name" value="HATPase_c"/>
    <property type="match status" value="1"/>
</dbReference>
<keyword evidence="12" id="KW-0902">Two-component regulatory system</keyword>
<evidence type="ECO:0000313" key="17">
    <source>
        <dbReference type="EMBL" id="MBP3951460.1"/>
    </source>
</evidence>
<dbReference type="GO" id="GO:0000155">
    <property type="term" value="F:phosphorelay sensor kinase activity"/>
    <property type="evidence" value="ECO:0007669"/>
    <property type="project" value="InterPro"/>
</dbReference>
<dbReference type="InterPro" id="IPR004358">
    <property type="entry name" value="Sig_transdc_His_kin-like_C"/>
</dbReference>
<dbReference type="Gene3D" id="3.30.565.10">
    <property type="entry name" value="Histidine kinase-like ATPase, C-terminal domain"/>
    <property type="match status" value="1"/>
</dbReference>
<dbReference type="SUPFAM" id="SSF47384">
    <property type="entry name" value="Homodimeric domain of signal transducing histidine kinase"/>
    <property type="match status" value="1"/>
</dbReference>
<dbReference type="EMBL" id="JAGKSQ010000003">
    <property type="protein sequence ID" value="MBP3951460.1"/>
    <property type="molecule type" value="Genomic_DNA"/>
</dbReference>
<dbReference type="InterPro" id="IPR050398">
    <property type="entry name" value="HssS/ArlS-like"/>
</dbReference>
<dbReference type="Gene3D" id="1.10.287.130">
    <property type="match status" value="1"/>
</dbReference>
<dbReference type="Pfam" id="PF00512">
    <property type="entry name" value="HisKA"/>
    <property type="match status" value="1"/>
</dbReference>
<evidence type="ECO:0000256" key="6">
    <source>
        <dbReference type="ARBA" id="ARBA00022679"/>
    </source>
</evidence>
<dbReference type="SUPFAM" id="SSF55874">
    <property type="entry name" value="ATPase domain of HSP90 chaperone/DNA topoisomerase II/histidine kinase"/>
    <property type="match status" value="1"/>
</dbReference>
<dbReference type="SMART" id="SM00388">
    <property type="entry name" value="HisKA"/>
    <property type="match status" value="1"/>
</dbReference>
<name>A0A941ANB7_9BACI</name>
<keyword evidence="8" id="KW-0547">Nucleotide-binding</keyword>
<keyword evidence="7 14" id="KW-0812">Transmembrane</keyword>
<dbReference type="GO" id="GO:0005886">
    <property type="term" value="C:plasma membrane"/>
    <property type="evidence" value="ECO:0007669"/>
    <property type="project" value="UniProtKB-SubCell"/>
</dbReference>
<evidence type="ECO:0000256" key="3">
    <source>
        <dbReference type="ARBA" id="ARBA00012438"/>
    </source>
</evidence>
<evidence type="ECO:0000256" key="11">
    <source>
        <dbReference type="ARBA" id="ARBA00022989"/>
    </source>
</evidence>
<keyword evidence="11 14" id="KW-1133">Transmembrane helix</keyword>
<keyword evidence="9 17" id="KW-0418">Kinase</keyword>
<keyword evidence="18" id="KW-1185">Reference proteome</keyword>
<keyword evidence="5" id="KW-0597">Phosphoprotein</keyword>
<keyword evidence="4" id="KW-1003">Cell membrane</keyword>
<dbReference type="CDD" id="cd00082">
    <property type="entry name" value="HisKA"/>
    <property type="match status" value="1"/>
</dbReference>
<comment type="caution">
    <text evidence="17">The sequence shown here is derived from an EMBL/GenBank/DDBJ whole genome shotgun (WGS) entry which is preliminary data.</text>
</comment>
<evidence type="ECO:0000256" key="5">
    <source>
        <dbReference type="ARBA" id="ARBA00022553"/>
    </source>
</evidence>
<feature type="transmembrane region" description="Helical" evidence="14">
    <location>
        <begin position="12"/>
        <end position="33"/>
    </location>
</feature>
<feature type="domain" description="Histidine kinase" evidence="15">
    <location>
        <begin position="243"/>
        <end position="448"/>
    </location>
</feature>
<evidence type="ECO:0000256" key="1">
    <source>
        <dbReference type="ARBA" id="ARBA00000085"/>
    </source>
</evidence>
<evidence type="ECO:0000313" key="18">
    <source>
        <dbReference type="Proteomes" id="UP000678228"/>
    </source>
</evidence>
<feature type="domain" description="HAMP" evidence="16">
    <location>
        <begin position="183"/>
        <end position="235"/>
    </location>
</feature>
<dbReference type="InterPro" id="IPR036097">
    <property type="entry name" value="HisK_dim/P_sf"/>
</dbReference>
<feature type="transmembrane region" description="Helical" evidence="14">
    <location>
        <begin position="163"/>
        <end position="181"/>
    </location>
</feature>
<dbReference type="EC" id="2.7.13.3" evidence="3"/>
<dbReference type="PRINTS" id="PR00344">
    <property type="entry name" value="BCTRLSENSOR"/>
</dbReference>
<evidence type="ECO:0000256" key="2">
    <source>
        <dbReference type="ARBA" id="ARBA00004651"/>
    </source>
</evidence>
<accession>A0A941ANB7</accession>
<reference evidence="17" key="1">
    <citation type="submission" date="2021-03" db="EMBL/GenBank/DDBJ databases">
        <title>Bacillus suaedae sp. nov., isolated from Suaeda aralocaspica.</title>
        <authorList>
            <person name="Lei R.F.R."/>
        </authorList>
    </citation>
    <scope>NUCLEOTIDE SEQUENCE</scope>
    <source>
        <strain evidence="17">YZJH907-2</strain>
    </source>
</reference>
<dbReference type="RefSeq" id="WP_210597139.1">
    <property type="nucleotide sequence ID" value="NZ_JAGKSQ010000003.1"/>
</dbReference>
<protein>
    <recommendedName>
        <fullName evidence="3">histidine kinase</fullName>
        <ecNumber evidence="3">2.7.13.3</ecNumber>
    </recommendedName>
</protein>
<evidence type="ECO:0000256" key="14">
    <source>
        <dbReference type="SAM" id="Phobius"/>
    </source>
</evidence>
<comment type="catalytic activity">
    <reaction evidence="1">
        <text>ATP + protein L-histidine = ADP + protein N-phospho-L-histidine.</text>
        <dbReference type="EC" id="2.7.13.3"/>
    </reaction>
</comment>
<evidence type="ECO:0000256" key="12">
    <source>
        <dbReference type="ARBA" id="ARBA00023012"/>
    </source>
</evidence>
<dbReference type="PANTHER" id="PTHR45528:SF1">
    <property type="entry name" value="SENSOR HISTIDINE KINASE CPXA"/>
    <property type="match status" value="1"/>
</dbReference>
<sequence length="464" mass="54113">MIKVNLTQRIWLAFISLIFLVGLSIIIIYPIWIEGTLTEETYRIIEQEQRRYAYPLIDLIDPPRNELDFIERREAERSVGHFFIDTFGQTAEGGPSPPPPEVFTEMAENAYSQQEVRGRYEIQYGGATVFYVILKSKSSDIFHISYMWDTYRDQMVNRLWERLIYILLLTCALSLLPAMWLKHYLSQPLFVLGNHLEQIANRDWKEPLVWKGDKDFERLASQFEKMRQNLNLYDRSQKTFIQHASHELKTPIMVIKSYAHSVKDGILPKNDLGSTMDVIIEEANRMERRVIDMLYYTKLDSLKEETPKYEDIIFGEIAFQIEERFRVQREDVKIFIKGAEIKLQGDREQLEVLLENLVENALRYAIDAIWITAQKENDIVTISVENNGESIPKQDLPQLFNPFYKGNKGKFGLGLAIVKRIAELHGAIPQIENTEKGVKFIITLPNKDSKGEGIRRKRQSSKKV</sequence>
<comment type="subcellular location">
    <subcellularLocation>
        <location evidence="2">Cell membrane</location>
        <topology evidence="2">Multi-pass membrane protein</topology>
    </subcellularLocation>
</comment>
<keyword evidence="10" id="KW-0067">ATP-binding</keyword>
<evidence type="ECO:0000256" key="13">
    <source>
        <dbReference type="ARBA" id="ARBA00023136"/>
    </source>
</evidence>
<evidence type="ECO:0000259" key="16">
    <source>
        <dbReference type="PROSITE" id="PS50885"/>
    </source>
</evidence>
<evidence type="ECO:0000256" key="8">
    <source>
        <dbReference type="ARBA" id="ARBA00022741"/>
    </source>
</evidence>
<dbReference type="InterPro" id="IPR003594">
    <property type="entry name" value="HATPase_dom"/>
</dbReference>
<dbReference type="PROSITE" id="PS50109">
    <property type="entry name" value="HIS_KIN"/>
    <property type="match status" value="1"/>
</dbReference>
<dbReference type="AlphaFoldDB" id="A0A941ANB7"/>
<proteinExistence type="predicted"/>
<dbReference type="PROSITE" id="PS50885">
    <property type="entry name" value="HAMP"/>
    <property type="match status" value="1"/>
</dbReference>
<keyword evidence="6" id="KW-0808">Transferase</keyword>
<evidence type="ECO:0000256" key="7">
    <source>
        <dbReference type="ARBA" id="ARBA00022692"/>
    </source>
</evidence>
<dbReference type="InterPro" id="IPR036890">
    <property type="entry name" value="HATPase_C_sf"/>
</dbReference>
<evidence type="ECO:0000256" key="10">
    <source>
        <dbReference type="ARBA" id="ARBA00022840"/>
    </source>
</evidence>
<evidence type="ECO:0000256" key="4">
    <source>
        <dbReference type="ARBA" id="ARBA00022475"/>
    </source>
</evidence>
<dbReference type="PANTHER" id="PTHR45528">
    <property type="entry name" value="SENSOR HISTIDINE KINASE CPXA"/>
    <property type="match status" value="1"/>
</dbReference>
<dbReference type="InterPro" id="IPR003660">
    <property type="entry name" value="HAMP_dom"/>
</dbReference>
<evidence type="ECO:0000256" key="9">
    <source>
        <dbReference type="ARBA" id="ARBA00022777"/>
    </source>
</evidence>
<dbReference type="Gene3D" id="6.10.340.10">
    <property type="match status" value="1"/>
</dbReference>
<dbReference type="SUPFAM" id="SSF158472">
    <property type="entry name" value="HAMP domain-like"/>
    <property type="match status" value="1"/>
</dbReference>
<dbReference type="Pfam" id="PF02518">
    <property type="entry name" value="HATPase_c"/>
    <property type="match status" value="1"/>
</dbReference>
<organism evidence="17 18">
    <name type="scientific">Halalkalibacter suaedae</name>
    <dbReference type="NCBI Taxonomy" id="2822140"/>
    <lineage>
        <taxon>Bacteria</taxon>
        <taxon>Bacillati</taxon>
        <taxon>Bacillota</taxon>
        <taxon>Bacilli</taxon>
        <taxon>Bacillales</taxon>
        <taxon>Bacillaceae</taxon>
        <taxon>Halalkalibacter</taxon>
    </lineage>
</organism>
<evidence type="ECO:0000259" key="15">
    <source>
        <dbReference type="PROSITE" id="PS50109"/>
    </source>
</evidence>
<dbReference type="InterPro" id="IPR003661">
    <property type="entry name" value="HisK_dim/P_dom"/>
</dbReference>
<dbReference type="GO" id="GO:0005524">
    <property type="term" value="F:ATP binding"/>
    <property type="evidence" value="ECO:0007669"/>
    <property type="project" value="UniProtKB-KW"/>
</dbReference>
<dbReference type="InterPro" id="IPR005467">
    <property type="entry name" value="His_kinase_dom"/>
</dbReference>